<dbReference type="InterPro" id="IPR019734">
    <property type="entry name" value="TPR_rpt"/>
</dbReference>
<dbReference type="Gene3D" id="1.25.10.10">
    <property type="entry name" value="Leucine-rich Repeat Variant"/>
    <property type="match status" value="1"/>
</dbReference>
<dbReference type="InterPro" id="IPR051829">
    <property type="entry name" value="Multiheme_Cytochr_ET"/>
</dbReference>
<reference evidence="5 6" key="1">
    <citation type="journal article" date="2018" name="Aquat. Microb. Ecol.">
        <title>Gammaproteobacterial methanotrophs dominate.</title>
        <authorList>
            <person name="Rissanen A.J."/>
            <person name="Saarenheimo J."/>
            <person name="Tiirola M."/>
            <person name="Peura S."/>
            <person name="Aalto S.L."/>
            <person name="Karvinen A."/>
            <person name="Nykanen H."/>
        </authorList>
    </citation>
    <scope>NUCLEOTIDE SEQUENCE [LARGE SCALE GENOMIC DNA]</scope>
    <source>
        <strain evidence="5">AMbin10</strain>
    </source>
</reference>
<dbReference type="Pfam" id="PF13646">
    <property type="entry name" value="HEAT_2"/>
    <property type="match status" value="1"/>
</dbReference>
<dbReference type="InterPro" id="IPR036280">
    <property type="entry name" value="Multihaem_cyt_sf"/>
</dbReference>
<keyword evidence="1" id="KW-0732">Signal</keyword>
<evidence type="ECO:0000256" key="2">
    <source>
        <dbReference type="PROSITE-ProRule" id="PRU00339"/>
    </source>
</evidence>
<evidence type="ECO:0000256" key="3">
    <source>
        <dbReference type="SAM" id="Phobius"/>
    </source>
</evidence>
<dbReference type="Gene3D" id="1.25.40.10">
    <property type="entry name" value="Tetratricopeptide repeat domain"/>
    <property type="match status" value="1"/>
</dbReference>
<evidence type="ECO:0000256" key="1">
    <source>
        <dbReference type="ARBA" id="ARBA00022729"/>
    </source>
</evidence>
<dbReference type="SMART" id="SM00028">
    <property type="entry name" value="TPR"/>
    <property type="match status" value="3"/>
</dbReference>
<evidence type="ECO:0000313" key="6">
    <source>
        <dbReference type="Proteomes" id="UP000249396"/>
    </source>
</evidence>
<dbReference type="GO" id="GO:0016491">
    <property type="term" value="F:oxidoreductase activity"/>
    <property type="evidence" value="ECO:0007669"/>
    <property type="project" value="TreeGrafter"/>
</dbReference>
<dbReference type="PANTHER" id="PTHR35038:SF8">
    <property type="entry name" value="C-TYPE POLYHEME CYTOCHROME OMCC"/>
    <property type="match status" value="1"/>
</dbReference>
<dbReference type="AlphaFoldDB" id="A0A2W4QEF2"/>
<keyword evidence="3" id="KW-0472">Membrane</keyword>
<organism evidence="5 6">
    <name type="scientific">Candidatus Methylumidiphilus alinenensis</name>
    <dbReference type="NCBI Taxonomy" id="2202197"/>
    <lineage>
        <taxon>Bacteria</taxon>
        <taxon>Pseudomonadati</taxon>
        <taxon>Pseudomonadota</taxon>
        <taxon>Gammaproteobacteria</taxon>
        <taxon>Methylococcales</taxon>
        <taxon>Candidatus Methylumidiphilus</taxon>
    </lineage>
</organism>
<dbReference type="InterPro" id="IPR011989">
    <property type="entry name" value="ARM-like"/>
</dbReference>
<sequence>MQLLPSFRVLLAAAIFVSIICGLWFWFIPKQTNDRVEEPSAKPPASIPKLGQPAPKPEFVGRAACAGCHAEQDRLWQGSHHDLAMQVANETSILGNFNDAEFKKDGVVSRFYRRDGHYWVRTDGPDGRLADFEVKYTFGYLPLQQYLLELPGGRLQALSIAWDSRPKEQGGQRWFHLYPNEHITHTDELHWTKLSQNWNYMCAECHSTNLQKNYDQTSRSYRTTWSEINVACEACHGPGSQHITWANANKNLGTASTGLVGPSLQDSATKGLALLLDERKGIHWVIDPVSGNATRNPPRNTDKEIQTCARCHARRAQLLPDYQYGQPLMGTHLPSLLQQTLYHADGQIDGEVYEYGSLLQSKMVHAGVTCTDCHEPHSLKLRVPGNGVCLQCHSAEKYATEKHHFHPTDSPGANCVDCHMPVKNYMVVDPRRDHSFRIPRPDLSVKLGTPNACNSCHADKSTRWAMGKVRQWVGRDPKSYQNYAGTLHAIRTQTADAETRLLELLGENDQPAIAKATAVSALGQRLTQESLPFLAEALGNTDPLVRAAAVEALEPLPPQQRWALAHGLLRDPVRVVRVLVAGVLAEVPAEQVPNEEQADFQKATDDFLASQRFNADEPGAQVNLGNFYAVRGEHGKAEAAFREALALNSDWMPAYANLADLYRQTGRDAEGETLLREGLDIQPKSAALYHSLGLLQVRQKNMASALGSLKRAVELAPNDARFAYVYAVALASAGHTHEARTVVDAGLKRVPGSTALEQLRSQWTAK</sequence>
<feature type="domain" description="Cytochrome c-552/4" evidence="4">
    <location>
        <begin position="195"/>
        <end position="237"/>
    </location>
</feature>
<proteinExistence type="predicted"/>
<evidence type="ECO:0000259" key="4">
    <source>
        <dbReference type="Pfam" id="PF13435"/>
    </source>
</evidence>
<accession>A0A2W4QEF2</accession>
<feature type="transmembrane region" description="Helical" evidence="3">
    <location>
        <begin position="7"/>
        <end position="27"/>
    </location>
</feature>
<feature type="repeat" description="TPR" evidence="2">
    <location>
        <begin position="618"/>
        <end position="651"/>
    </location>
</feature>
<dbReference type="PROSITE" id="PS50005">
    <property type="entry name" value="TPR"/>
    <property type="match status" value="2"/>
</dbReference>
<comment type="caution">
    <text evidence="5">The sequence shown here is derived from an EMBL/GenBank/DDBJ whole genome shotgun (WGS) entry which is preliminary data.</text>
</comment>
<dbReference type="EMBL" id="QJPH01000590">
    <property type="protein sequence ID" value="PZN68979.1"/>
    <property type="molecule type" value="Genomic_DNA"/>
</dbReference>
<dbReference type="Proteomes" id="UP000249396">
    <property type="component" value="Unassembled WGS sequence"/>
</dbReference>
<name>A0A2W4QEF2_9GAMM</name>
<protein>
    <recommendedName>
        <fullName evidence="4">Cytochrome c-552/4 domain-containing protein</fullName>
    </recommendedName>
</protein>
<dbReference type="SUPFAM" id="SSF48695">
    <property type="entry name" value="Multiheme cytochromes"/>
    <property type="match status" value="1"/>
</dbReference>
<keyword evidence="3" id="KW-0812">Transmembrane</keyword>
<feature type="repeat" description="TPR" evidence="2">
    <location>
        <begin position="686"/>
        <end position="719"/>
    </location>
</feature>
<dbReference type="InterPro" id="IPR023155">
    <property type="entry name" value="Cyt_c-552/4"/>
</dbReference>
<dbReference type="SUPFAM" id="SSF48452">
    <property type="entry name" value="TPR-like"/>
    <property type="match status" value="1"/>
</dbReference>
<keyword evidence="3" id="KW-1133">Transmembrane helix</keyword>
<gene>
    <name evidence="5" type="ORF">DM484_30530</name>
</gene>
<dbReference type="InterPro" id="IPR011990">
    <property type="entry name" value="TPR-like_helical_dom_sf"/>
</dbReference>
<dbReference type="PANTHER" id="PTHR35038">
    <property type="entry name" value="DISSIMILATORY SULFITE REDUCTASE SIRA"/>
    <property type="match status" value="1"/>
</dbReference>
<evidence type="ECO:0000313" key="5">
    <source>
        <dbReference type="EMBL" id="PZN68979.1"/>
    </source>
</evidence>
<dbReference type="Pfam" id="PF13435">
    <property type="entry name" value="Cytochrome_C554"/>
    <property type="match status" value="1"/>
</dbReference>
<dbReference type="Pfam" id="PF14559">
    <property type="entry name" value="TPR_19"/>
    <property type="match status" value="2"/>
</dbReference>
<dbReference type="Gene3D" id="1.10.1130.10">
    <property type="entry name" value="Flavocytochrome C3, Chain A"/>
    <property type="match status" value="2"/>
</dbReference>
<keyword evidence="2" id="KW-0802">TPR repeat</keyword>